<feature type="transmembrane region" description="Helical" evidence="11">
    <location>
        <begin position="223"/>
        <end position="240"/>
    </location>
</feature>
<feature type="transmembrane region" description="Helical" evidence="11">
    <location>
        <begin position="301"/>
        <end position="322"/>
    </location>
</feature>
<evidence type="ECO:0000256" key="8">
    <source>
        <dbReference type="ARBA" id="ARBA00022840"/>
    </source>
</evidence>
<keyword evidence="9" id="KW-0902">Two-component regulatory system</keyword>
<evidence type="ECO:0000256" key="1">
    <source>
        <dbReference type="ARBA" id="ARBA00000085"/>
    </source>
</evidence>
<feature type="transmembrane region" description="Helical" evidence="11">
    <location>
        <begin position="272"/>
        <end position="289"/>
    </location>
</feature>
<comment type="caution">
    <text evidence="13">The sequence shown here is derived from an EMBL/GenBank/DDBJ whole genome shotgun (WGS) entry which is preliminary data.</text>
</comment>
<dbReference type="SMART" id="SM00387">
    <property type="entry name" value="HATPase_c"/>
    <property type="match status" value="1"/>
</dbReference>
<keyword evidence="10" id="KW-0175">Coiled coil</keyword>
<evidence type="ECO:0000256" key="9">
    <source>
        <dbReference type="ARBA" id="ARBA00023012"/>
    </source>
</evidence>
<evidence type="ECO:0000256" key="7">
    <source>
        <dbReference type="ARBA" id="ARBA00022777"/>
    </source>
</evidence>
<sequence>MRALRRDGVARAITIGCCLMFILITAAWSGSTKAMASDITAQHSSPVVLSDDSLSYRLNEQMDVLPDGKRQWTFKDIQTTELQSQFQPAKGESAFGFAASSYWIRLSLENESASEQWEISLLNPLMDIVQVFAPRIQGSTPLADINRQYPTFELKLPVGQAVTLYVHCETWGSMIIPLRLSEQSTVYDSEHTEFLLYGLYYGMIVIIIVYMFSVYMTFRDISYLYYILYIFCFSLAQFVWNGLGRPLFQSGFLAEKMERSLLLSGPSNTYDFFYIMSVGFGFLALRKILNPRNYAPRIDFICRWMIMICSLLLACIFLFYSFGIARYLIWFKTVIYLMVPFVMIGCAWKGNRLAQYLSIAILPLLITGGPSMLLSFGLLPDNLITHFGMQFGSATEFLIMSLVLYEHVSRLQKNQAKAQDEVVARLENWNEALQKTVEEQTDSLKRTNDELRSAQQSRTRLLQNISHDIRAPLNYVQGGIQALMRKMAKQSEQQMKIVRNVYNKVFEVNRFIDDFLQLSRHQDLQEERVPQMVVFRDYILSAFEEVGADIEYSGLHCETIVQATKVDARIAIDPHLLKRAIANLVSNACKFTPKGGTITLQATVGTNYGIIMVQDTGQGIAAEHLEAIFRRHYKSGEAQGSGLGLAIAKEIIERTGGKIWVESELEVGSRFYFTLPLAEA</sequence>
<dbReference type="InterPro" id="IPR036890">
    <property type="entry name" value="HATPase_C_sf"/>
</dbReference>
<evidence type="ECO:0000256" key="3">
    <source>
        <dbReference type="ARBA" id="ARBA00012438"/>
    </source>
</evidence>
<dbReference type="EMBL" id="RBZM01000004">
    <property type="protein sequence ID" value="RKP55022.1"/>
    <property type="molecule type" value="Genomic_DNA"/>
</dbReference>
<dbReference type="Pfam" id="PF00512">
    <property type="entry name" value="HisKA"/>
    <property type="match status" value="1"/>
</dbReference>
<keyword evidence="5" id="KW-0808">Transferase</keyword>
<keyword evidence="11" id="KW-0812">Transmembrane</keyword>
<comment type="subcellular location">
    <subcellularLocation>
        <location evidence="2">Cell membrane</location>
        <topology evidence="2">Multi-pass membrane protein</topology>
    </subcellularLocation>
</comment>
<dbReference type="Gene3D" id="1.10.287.130">
    <property type="match status" value="1"/>
</dbReference>
<dbReference type="Gene3D" id="2.60.40.2380">
    <property type="match status" value="1"/>
</dbReference>
<dbReference type="PANTHER" id="PTHR43711">
    <property type="entry name" value="TWO-COMPONENT HISTIDINE KINASE"/>
    <property type="match status" value="1"/>
</dbReference>
<comment type="catalytic activity">
    <reaction evidence="1">
        <text>ATP + protein L-histidine = ADP + protein N-phospho-L-histidine.</text>
        <dbReference type="EC" id="2.7.13.3"/>
    </reaction>
</comment>
<dbReference type="Proteomes" id="UP000282076">
    <property type="component" value="Unassembled WGS sequence"/>
</dbReference>
<dbReference type="PRINTS" id="PR00344">
    <property type="entry name" value="BCTRLSENSOR"/>
</dbReference>
<reference evidence="13 14" key="1">
    <citation type="submission" date="2018-10" db="EMBL/GenBank/DDBJ databases">
        <title>Cohnella sp. M2MS4P-1, whole genome shotgun sequence.</title>
        <authorList>
            <person name="Tuo L."/>
        </authorList>
    </citation>
    <scope>NUCLEOTIDE SEQUENCE [LARGE SCALE GENOMIC DNA]</scope>
    <source>
        <strain evidence="13 14">M2MS4P-1</strain>
    </source>
</reference>
<feature type="coiled-coil region" evidence="10">
    <location>
        <begin position="430"/>
        <end position="464"/>
    </location>
</feature>
<keyword evidence="4" id="KW-0597">Phosphoprotein</keyword>
<dbReference type="CDD" id="cd00082">
    <property type="entry name" value="HisKA"/>
    <property type="match status" value="1"/>
</dbReference>
<dbReference type="Pfam" id="PF07696">
    <property type="entry name" value="7TMR-DISMED2"/>
    <property type="match status" value="1"/>
</dbReference>
<evidence type="ECO:0000256" key="5">
    <source>
        <dbReference type="ARBA" id="ARBA00022679"/>
    </source>
</evidence>
<evidence type="ECO:0000256" key="2">
    <source>
        <dbReference type="ARBA" id="ARBA00004651"/>
    </source>
</evidence>
<dbReference type="GO" id="GO:0005524">
    <property type="term" value="F:ATP binding"/>
    <property type="evidence" value="ECO:0007669"/>
    <property type="project" value="UniProtKB-KW"/>
</dbReference>
<proteinExistence type="predicted"/>
<keyword evidence="11" id="KW-0472">Membrane</keyword>
<dbReference type="InterPro" id="IPR005467">
    <property type="entry name" value="His_kinase_dom"/>
</dbReference>
<dbReference type="SMART" id="SM00388">
    <property type="entry name" value="HisKA"/>
    <property type="match status" value="1"/>
</dbReference>
<evidence type="ECO:0000259" key="12">
    <source>
        <dbReference type="PROSITE" id="PS50109"/>
    </source>
</evidence>
<gene>
    <name evidence="13" type="ORF">D7Z26_07265</name>
</gene>
<evidence type="ECO:0000256" key="6">
    <source>
        <dbReference type="ARBA" id="ARBA00022741"/>
    </source>
</evidence>
<dbReference type="GO" id="GO:0005886">
    <property type="term" value="C:plasma membrane"/>
    <property type="evidence" value="ECO:0007669"/>
    <property type="project" value="UniProtKB-SubCell"/>
</dbReference>
<keyword evidence="14" id="KW-1185">Reference proteome</keyword>
<keyword evidence="11" id="KW-1133">Transmembrane helix</keyword>
<dbReference type="SUPFAM" id="SSF47384">
    <property type="entry name" value="Homodimeric domain of signal transducing histidine kinase"/>
    <property type="match status" value="1"/>
</dbReference>
<dbReference type="InterPro" id="IPR004358">
    <property type="entry name" value="Sig_transdc_His_kin-like_C"/>
</dbReference>
<dbReference type="GO" id="GO:0000155">
    <property type="term" value="F:phosphorelay sensor kinase activity"/>
    <property type="evidence" value="ECO:0007669"/>
    <property type="project" value="InterPro"/>
</dbReference>
<dbReference type="FunFam" id="3.30.565.10:FF:000006">
    <property type="entry name" value="Sensor histidine kinase WalK"/>
    <property type="match status" value="1"/>
</dbReference>
<dbReference type="SUPFAM" id="SSF55874">
    <property type="entry name" value="ATPase domain of HSP90 chaperone/DNA topoisomerase II/histidine kinase"/>
    <property type="match status" value="1"/>
</dbReference>
<evidence type="ECO:0000256" key="4">
    <source>
        <dbReference type="ARBA" id="ARBA00022553"/>
    </source>
</evidence>
<dbReference type="InterPro" id="IPR003661">
    <property type="entry name" value="HisK_dim/P_dom"/>
</dbReference>
<name>A0A494XWX8_9BACL</name>
<dbReference type="AlphaFoldDB" id="A0A494XWX8"/>
<feature type="transmembrane region" description="Helical" evidence="11">
    <location>
        <begin position="360"/>
        <end position="378"/>
    </location>
</feature>
<dbReference type="Pfam" id="PF02518">
    <property type="entry name" value="HATPase_c"/>
    <property type="match status" value="1"/>
</dbReference>
<dbReference type="EC" id="2.7.13.3" evidence="3"/>
<keyword evidence="6" id="KW-0547">Nucleotide-binding</keyword>
<dbReference type="Gene3D" id="3.30.565.10">
    <property type="entry name" value="Histidine kinase-like ATPase, C-terminal domain"/>
    <property type="match status" value="1"/>
</dbReference>
<dbReference type="InterPro" id="IPR011622">
    <property type="entry name" value="7TMR_DISM_rcpt_extracell_dom2"/>
</dbReference>
<evidence type="ECO:0000256" key="11">
    <source>
        <dbReference type="SAM" id="Phobius"/>
    </source>
</evidence>
<accession>A0A494XWX8</accession>
<organism evidence="13 14">
    <name type="scientific">Cohnella endophytica</name>
    <dbReference type="NCBI Taxonomy" id="2419778"/>
    <lineage>
        <taxon>Bacteria</taxon>
        <taxon>Bacillati</taxon>
        <taxon>Bacillota</taxon>
        <taxon>Bacilli</taxon>
        <taxon>Bacillales</taxon>
        <taxon>Paenibacillaceae</taxon>
        <taxon>Cohnella</taxon>
    </lineage>
</organism>
<feature type="transmembrane region" description="Helical" evidence="11">
    <location>
        <begin position="384"/>
        <end position="405"/>
    </location>
</feature>
<dbReference type="InterPro" id="IPR036097">
    <property type="entry name" value="HisK_dim/P_sf"/>
</dbReference>
<evidence type="ECO:0000313" key="13">
    <source>
        <dbReference type="EMBL" id="RKP55022.1"/>
    </source>
</evidence>
<dbReference type="InterPro" id="IPR011623">
    <property type="entry name" value="7TMR_DISM_rcpt_extracell_dom1"/>
</dbReference>
<dbReference type="PROSITE" id="PS50109">
    <property type="entry name" value="HIS_KIN"/>
    <property type="match status" value="1"/>
</dbReference>
<evidence type="ECO:0000313" key="14">
    <source>
        <dbReference type="Proteomes" id="UP000282076"/>
    </source>
</evidence>
<feature type="domain" description="Histidine kinase" evidence="12">
    <location>
        <begin position="464"/>
        <end position="679"/>
    </location>
</feature>
<keyword evidence="8" id="KW-0067">ATP-binding</keyword>
<feature type="transmembrane region" description="Helical" evidence="11">
    <location>
        <begin position="328"/>
        <end position="348"/>
    </location>
</feature>
<dbReference type="Pfam" id="PF07695">
    <property type="entry name" value="7TMR-DISM_7TM"/>
    <property type="match status" value="1"/>
</dbReference>
<feature type="transmembrane region" description="Helical" evidence="11">
    <location>
        <begin position="194"/>
        <end position="216"/>
    </location>
</feature>
<keyword evidence="7" id="KW-0418">Kinase</keyword>
<dbReference type="InterPro" id="IPR050736">
    <property type="entry name" value="Sensor_HK_Regulatory"/>
</dbReference>
<dbReference type="InterPro" id="IPR003594">
    <property type="entry name" value="HATPase_dom"/>
</dbReference>
<protein>
    <recommendedName>
        <fullName evidence="3">histidine kinase</fullName>
        <ecNumber evidence="3">2.7.13.3</ecNumber>
    </recommendedName>
</protein>
<dbReference type="PANTHER" id="PTHR43711:SF1">
    <property type="entry name" value="HISTIDINE KINASE 1"/>
    <property type="match status" value="1"/>
</dbReference>
<evidence type="ECO:0000256" key="10">
    <source>
        <dbReference type="SAM" id="Coils"/>
    </source>
</evidence>